<dbReference type="InterPro" id="IPR001753">
    <property type="entry name" value="Enoyl-CoA_hydra/iso"/>
</dbReference>
<dbReference type="PANTHER" id="PTHR43388:SF1">
    <property type="entry name" value="HYDROGENASE MATURATION FACTOR HOXX"/>
    <property type="match status" value="1"/>
</dbReference>
<dbReference type="InterPro" id="IPR047180">
    <property type="entry name" value="HoxX-like"/>
</dbReference>
<dbReference type="InterPro" id="IPR029045">
    <property type="entry name" value="ClpP/crotonase-like_dom_sf"/>
</dbReference>
<gene>
    <name evidence="1" type="ORF">B1A_07755</name>
</gene>
<dbReference type="AlphaFoldDB" id="T1B374"/>
<dbReference type="EMBL" id="AUZX01005570">
    <property type="protein sequence ID" value="EQD67316.1"/>
    <property type="molecule type" value="Genomic_DNA"/>
</dbReference>
<accession>T1B374</accession>
<keyword evidence="1" id="KW-0371">Homeobox</keyword>
<dbReference type="PANTHER" id="PTHR43388">
    <property type="entry name" value="HYDROGENASE MATURATION FACTOR HOXX"/>
    <property type="match status" value="1"/>
</dbReference>
<reference evidence="1" key="2">
    <citation type="journal article" date="2014" name="ISME J.">
        <title>Microbial stratification in low pH oxic and suboxic macroscopic growths along an acid mine drainage.</title>
        <authorList>
            <person name="Mendez-Garcia C."/>
            <person name="Mesa V."/>
            <person name="Sprenger R.R."/>
            <person name="Richter M."/>
            <person name="Diez M.S."/>
            <person name="Solano J."/>
            <person name="Bargiela R."/>
            <person name="Golyshina O.V."/>
            <person name="Manteca A."/>
            <person name="Ramos J.L."/>
            <person name="Gallego J.R."/>
            <person name="Llorente I."/>
            <person name="Martins Dos Santos V.A."/>
            <person name="Jensen O.N."/>
            <person name="Pelaez A.I."/>
            <person name="Sanchez J."/>
            <person name="Ferrer M."/>
        </authorList>
    </citation>
    <scope>NUCLEOTIDE SEQUENCE</scope>
</reference>
<dbReference type="Pfam" id="PF00378">
    <property type="entry name" value="ECH_1"/>
    <property type="match status" value="1"/>
</dbReference>
<protein>
    <submittedName>
        <fullName evidence="1">Hydrogenase regulation HoxX</fullName>
    </submittedName>
</protein>
<dbReference type="PROSITE" id="PS00166">
    <property type="entry name" value="ENOYL_COA_HYDRATASE"/>
    <property type="match status" value="1"/>
</dbReference>
<comment type="caution">
    <text evidence="1">The sequence shown here is derived from an EMBL/GenBank/DDBJ whole genome shotgun (WGS) entry which is preliminary data.</text>
</comment>
<dbReference type="GO" id="GO:0003677">
    <property type="term" value="F:DNA binding"/>
    <property type="evidence" value="ECO:0007669"/>
    <property type="project" value="UniProtKB-KW"/>
</dbReference>
<dbReference type="Gene3D" id="3.90.226.10">
    <property type="entry name" value="2-enoyl-CoA Hydratase, Chain A, domain 1"/>
    <property type="match status" value="1"/>
</dbReference>
<evidence type="ECO:0000313" key="1">
    <source>
        <dbReference type="EMBL" id="EQD67316.1"/>
    </source>
</evidence>
<dbReference type="SUPFAM" id="SSF52096">
    <property type="entry name" value="ClpP/crotonase"/>
    <property type="match status" value="1"/>
</dbReference>
<dbReference type="InterPro" id="IPR018376">
    <property type="entry name" value="Enoyl-CoA_hyd/isom_CS"/>
</dbReference>
<name>T1B374_9ZZZZ</name>
<dbReference type="CDD" id="cd06558">
    <property type="entry name" value="crotonase-like"/>
    <property type="match status" value="1"/>
</dbReference>
<reference evidence="1" key="1">
    <citation type="submission" date="2013-08" db="EMBL/GenBank/DDBJ databases">
        <authorList>
            <person name="Mendez C."/>
            <person name="Richter M."/>
            <person name="Ferrer M."/>
            <person name="Sanchez J."/>
        </authorList>
    </citation>
    <scope>NUCLEOTIDE SEQUENCE</scope>
</reference>
<dbReference type="GO" id="GO:0003824">
    <property type="term" value="F:catalytic activity"/>
    <property type="evidence" value="ECO:0007669"/>
    <property type="project" value="InterPro"/>
</dbReference>
<organism evidence="1">
    <name type="scientific">mine drainage metagenome</name>
    <dbReference type="NCBI Taxonomy" id="410659"/>
    <lineage>
        <taxon>unclassified sequences</taxon>
        <taxon>metagenomes</taxon>
        <taxon>ecological metagenomes</taxon>
    </lineage>
</organism>
<sequence>MFGKPCHLYDAHAFPARGVLGRVRMGIVRATRDGAVWIGYVRRADVGPGIKLPTIVAFPEAADLPKHADEAADIHYEETDGVGCLHFDFYNGAMGTAACERLLAAYQQARSRPTRIIVFMGGPDFFSNGLDLNLIEAAVNPPDESWRNISAMDDLCQAILETDNHLTVSALQGNAGAGGAFLALAADLVWARNGVILNPHYKNMGNLYGSEYWTYRLPRRVGEDEARKIMQHRLPLGDEEARRLGFIDAHFGRDTADFVAQVKHRAAALAAAPDFAERLAAKRARRAADQAAKPLAQYRAEELAHMQRNFYGFDPSYHVARHHFVHKTPHSWTPRHLARHRELGWTAPQD</sequence>
<proteinExistence type="predicted"/>